<sequence>MECTQLGRCSVREYRRGPTVENYLQEFRGKESVVLENIKHHTDDGKLTRITYLYFLMVVS</sequence>
<name>A0A9P0LZC7_ACAOB</name>
<accession>A0A9P0LZC7</accession>
<reference evidence="1" key="1">
    <citation type="submission" date="2022-03" db="EMBL/GenBank/DDBJ databases">
        <authorList>
            <person name="Sayadi A."/>
        </authorList>
    </citation>
    <scope>NUCLEOTIDE SEQUENCE</scope>
</reference>
<keyword evidence="2" id="KW-1185">Reference proteome</keyword>
<dbReference type="AlphaFoldDB" id="A0A9P0LZC7"/>
<proteinExistence type="predicted"/>
<gene>
    <name evidence="1" type="ORF">ACAOBT_LOCUS26794</name>
</gene>
<evidence type="ECO:0000313" key="1">
    <source>
        <dbReference type="EMBL" id="CAH2002442.1"/>
    </source>
</evidence>
<dbReference type="EMBL" id="CAKOFQ010007495">
    <property type="protein sequence ID" value="CAH2002442.1"/>
    <property type="molecule type" value="Genomic_DNA"/>
</dbReference>
<comment type="caution">
    <text evidence="1">The sequence shown here is derived from an EMBL/GenBank/DDBJ whole genome shotgun (WGS) entry which is preliminary data.</text>
</comment>
<dbReference type="Proteomes" id="UP001152888">
    <property type="component" value="Unassembled WGS sequence"/>
</dbReference>
<organism evidence="1 2">
    <name type="scientific">Acanthoscelides obtectus</name>
    <name type="common">Bean weevil</name>
    <name type="synonym">Bruchus obtectus</name>
    <dbReference type="NCBI Taxonomy" id="200917"/>
    <lineage>
        <taxon>Eukaryota</taxon>
        <taxon>Metazoa</taxon>
        <taxon>Ecdysozoa</taxon>
        <taxon>Arthropoda</taxon>
        <taxon>Hexapoda</taxon>
        <taxon>Insecta</taxon>
        <taxon>Pterygota</taxon>
        <taxon>Neoptera</taxon>
        <taxon>Endopterygota</taxon>
        <taxon>Coleoptera</taxon>
        <taxon>Polyphaga</taxon>
        <taxon>Cucujiformia</taxon>
        <taxon>Chrysomeloidea</taxon>
        <taxon>Chrysomelidae</taxon>
        <taxon>Bruchinae</taxon>
        <taxon>Bruchini</taxon>
        <taxon>Acanthoscelides</taxon>
    </lineage>
</organism>
<evidence type="ECO:0000313" key="2">
    <source>
        <dbReference type="Proteomes" id="UP001152888"/>
    </source>
</evidence>
<protein>
    <submittedName>
        <fullName evidence="1">Uncharacterized protein</fullName>
    </submittedName>
</protein>